<feature type="transmembrane region" description="Helical" evidence="1">
    <location>
        <begin position="117"/>
        <end position="137"/>
    </location>
</feature>
<evidence type="ECO:0000313" key="3">
    <source>
        <dbReference type="Proteomes" id="UP000830293"/>
    </source>
</evidence>
<dbReference type="RefSeq" id="YP_010800659.1">
    <property type="nucleotide sequence ID" value="NC_076895.1"/>
</dbReference>
<evidence type="ECO:0000313" key="2">
    <source>
        <dbReference type="EMBL" id="QKE44412.1"/>
    </source>
</evidence>
<reference evidence="2" key="1">
    <citation type="submission" date="2020-04" db="EMBL/GenBank/DDBJ databases">
        <title>A mysterious 80 nm amoeba virus with a near complete 'ORFan genome' challenges the classification of DNA viruses.</title>
        <authorList>
            <person name="Boratto P.V.M."/>
            <person name="Oliveira G.P."/>
            <person name="Machado T.B."/>
            <person name="Andrade A.C.S.P."/>
            <person name="Baudoin J.P."/>
            <person name="Klose T."/>
            <person name="Azza S."/>
            <person name="Decloquement P."/>
            <person name="Chabriere E."/>
            <person name="Colson P."/>
            <person name="Levasseur A."/>
            <person name="La Scola B."/>
            <person name="Abrahao J.S."/>
        </authorList>
    </citation>
    <scope>NUCLEOTIDE SEQUENCE</scope>
    <source>
        <strain evidence="2">BHMG</strain>
    </source>
</reference>
<sequence>MFESDDPSNLGGHQPKGFLNMTKYNQAPQGQYRGYLQANPNTIIRYDISNYNRGHGEIRQSTVPEEPFHVQTEIRPTWSAIPPGNMDYIRKEKARLKDKAAAATPEVRAQLQAQAQWSGSVVVLLMSVLVLTMYAIYAV</sequence>
<protein>
    <submittedName>
        <fullName evidence="2">Uncharacterized protein</fullName>
    </submittedName>
</protein>
<dbReference type="KEGG" id="vg:80539295"/>
<keyword evidence="1" id="KW-1133">Transmembrane helix</keyword>
<keyword evidence="1" id="KW-0472">Membrane</keyword>
<proteinExistence type="predicted"/>
<dbReference type="EMBL" id="MT293574">
    <property type="protein sequence ID" value="QKE44412.1"/>
    <property type="molecule type" value="Genomic_DNA"/>
</dbReference>
<dbReference type="Proteomes" id="UP000830293">
    <property type="component" value="Segment"/>
</dbReference>
<dbReference type="GeneID" id="80539295"/>
<organism evidence="2 3">
    <name type="scientific">Yaravirus sp. 'brasiliensis'</name>
    <dbReference type="NCBI Taxonomy" id="2739681"/>
    <lineage>
        <taxon>Viruses</taxon>
        <taxon>Varidnaviria</taxon>
        <taxon>Bamfordvirae</taxon>
        <taxon>Nucleocytoviricota</taxon>
        <taxon>Mriyaviricetes</taxon>
        <taxon>Yaraviridae</taxon>
        <taxon>Yaravirus</taxon>
        <taxon>Yaravirus brasiliense</taxon>
    </lineage>
</organism>
<keyword evidence="3" id="KW-1185">Reference proteome</keyword>
<accession>A0AAE7B7C5</accession>
<evidence type="ECO:0000256" key="1">
    <source>
        <dbReference type="SAM" id="Phobius"/>
    </source>
</evidence>
<keyword evidence="1" id="KW-0812">Transmembrane</keyword>
<name>A0AAE7B7C5_9VIRU</name>